<sequence>DLDCHLPQTKVFDVESFLDALHGYGINARSFRQDWRYIIVVDDGTKTGPFTMDLIEPHIALTHDRIDFDVSNLSLERGYTKDLGMRVDITGGTHPIQLETIVEHIRNKKF</sequence>
<dbReference type="AlphaFoldDB" id="A0A815JBW4"/>
<evidence type="ECO:0000313" key="2">
    <source>
        <dbReference type="Proteomes" id="UP000663828"/>
    </source>
</evidence>
<proteinExistence type="predicted"/>
<comment type="caution">
    <text evidence="1">The sequence shown here is derived from an EMBL/GenBank/DDBJ whole genome shotgun (WGS) entry which is preliminary data.</text>
</comment>
<dbReference type="Proteomes" id="UP000663828">
    <property type="component" value="Unassembled WGS sequence"/>
</dbReference>
<keyword evidence="2" id="KW-1185">Reference proteome</keyword>
<organism evidence="1 2">
    <name type="scientific">Adineta ricciae</name>
    <name type="common">Rotifer</name>
    <dbReference type="NCBI Taxonomy" id="249248"/>
    <lineage>
        <taxon>Eukaryota</taxon>
        <taxon>Metazoa</taxon>
        <taxon>Spiralia</taxon>
        <taxon>Gnathifera</taxon>
        <taxon>Rotifera</taxon>
        <taxon>Eurotatoria</taxon>
        <taxon>Bdelloidea</taxon>
        <taxon>Adinetida</taxon>
        <taxon>Adinetidae</taxon>
        <taxon>Adineta</taxon>
    </lineage>
</organism>
<dbReference type="EMBL" id="CAJNOR010003126">
    <property type="protein sequence ID" value="CAF1380237.1"/>
    <property type="molecule type" value="Genomic_DNA"/>
</dbReference>
<gene>
    <name evidence="1" type="ORF">XAT740_LOCUS33035</name>
</gene>
<protein>
    <submittedName>
        <fullName evidence="1">Uncharacterized protein</fullName>
    </submittedName>
</protein>
<name>A0A815JBW4_ADIRI</name>
<evidence type="ECO:0000313" key="1">
    <source>
        <dbReference type="EMBL" id="CAF1380237.1"/>
    </source>
</evidence>
<accession>A0A815JBW4</accession>
<feature type="non-terminal residue" evidence="1">
    <location>
        <position position="1"/>
    </location>
</feature>
<reference evidence="1" key="1">
    <citation type="submission" date="2021-02" db="EMBL/GenBank/DDBJ databases">
        <authorList>
            <person name="Nowell W R."/>
        </authorList>
    </citation>
    <scope>NUCLEOTIDE SEQUENCE</scope>
</reference>